<comment type="catalytic activity">
    <reaction evidence="10">
        <text>L-threonyl-[protein] + FAD = FMN-L-threonyl-[protein] + AMP + H(+)</text>
        <dbReference type="Rhea" id="RHEA:36847"/>
        <dbReference type="Rhea" id="RHEA-COMP:11060"/>
        <dbReference type="Rhea" id="RHEA-COMP:11061"/>
        <dbReference type="ChEBI" id="CHEBI:15378"/>
        <dbReference type="ChEBI" id="CHEBI:30013"/>
        <dbReference type="ChEBI" id="CHEBI:57692"/>
        <dbReference type="ChEBI" id="CHEBI:74257"/>
        <dbReference type="ChEBI" id="CHEBI:456215"/>
        <dbReference type="EC" id="2.7.1.180"/>
    </reaction>
</comment>
<gene>
    <name evidence="11" type="ORF">D8M03_05265</name>
</gene>
<comment type="cofactor">
    <cofactor evidence="1">
        <name>Mg(2+)</name>
        <dbReference type="ChEBI" id="CHEBI:18420"/>
    </cofactor>
</comment>
<keyword evidence="5 11" id="KW-0808">Transferase</keyword>
<dbReference type="Proteomes" id="UP000272238">
    <property type="component" value="Unassembled WGS sequence"/>
</dbReference>
<keyword evidence="8" id="KW-0460">Magnesium</keyword>
<dbReference type="OrthoDB" id="9778595at2"/>
<evidence type="ECO:0000256" key="7">
    <source>
        <dbReference type="ARBA" id="ARBA00022827"/>
    </source>
</evidence>
<reference evidence="11 12" key="1">
    <citation type="journal article" date="2016" name="Antonie Van Leeuwenhoek">
        <title>Lysinibacillus endophyticus sp. nov., an indole-3-acetic acid producing endophytic bacterium isolated from corn root (Zea mays cv. Xinken-5).</title>
        <authorList>
            <person name="Yu J."/>
            <person name="Guan X."/>
            <person name="Liu C."/>
            <person name="Xiang W."/>
            <person name="Yu Z."/>
            <person name="Liu X."/>
            <person name="Wang G."/>
        </authorList>
    </citation>
    <scope>NUCLEOTIDE SEQUENCE [LARGE SCALE GENOMIC DNA]</scope>
    <source>
        <strain evidence="11 12">DSM 100506</strain>
    </source>
</reference>
<dbReference type="PANTHER" id="PTHR30040">
    <property type="entry name" value="THIAMINE BIOSYNTHESIS LIPOPROTEIN APBE"/>
    <property type="match status" value="1"/>
</dbReference>
<evidence type="ECO:0000256" key="3">
    <source>
        <dbReference type="ARBA" id="ARBA00016337"/>
    </source>
</evidence>
<organism evidence="11 12">
    <name type="scientific">Ureibacillus endophyticus</name>
    <dbReference type="NCBI Taxonomy" id="1978490"/>
    <lineage>
        <taxon>Bacteria</taxon>
        <taxon>Bacillati</taxon>
        <taxon>Bacillota</taxon>
        <taxon>Bacilli</taxon>
        <taxon>Bacillales</taxon>
        <taxon>Caryophanaceae</taxon>
        <taxon>Ureibacillus</taxon>
    </lineage>
</organism>
<evidence type="ECO:0000256" key="10">
    <source>
        <dbReference type="ARBA" id="ARBA00048540"/>
    </source>
</evidence>
<evidence type="ECO:0000256" key="1">
    <source>
        <dbReference type="ARBA" id="ARBA00001946"/>
    </source>
</evidence>
<dbReference type="GO" id="GO:0016740">
    <property type="term" value="F:transferase activity"/>
    <property type="evidence" value="ECO:0007669"/>
    <property type="project" value="UniProtKB-KW"/>
</dbReference>
<name>A0A494Z7E3_9BACL</name>
<accession>A0A494Z7E3</accession>
<evidence type="ECO:0000313" key="11">
    <source>
        <dbReference type="EMBL" id="RKQ18527.1"/>
    </source>
</evidence>
<dbReference type="Gene3D" id="3.10.520.10">
    <property type="entry name" value="ApbE-like domains"/>
    <property type="match status" value="1"/>
</dbReference>
<proteinExistence type="predicted"/>
<keyword evidence="4" id="KW-0285">Flavoprotein</keyword>
<dbReference type="InterPro" id="IPR003374">
    <property type="entry name" value="ApbE-like_sf"/>
</dbReference>
<dbReference type="SUPFAM" id="SSF143631">
    <property type="entry name" value="ApbE-like"/>
    <property type="match status" value="1"/>
</dbReference>
<keyword evidence="7" id="KW-0274">FAD</keyword>
<evidence type="ECO:0000256" key="6">
    <source>
        <dbReference type="ARBA" id="ARBA00022723"/>
    </source>
</evidence>
<dbReference type="Pfam" id="PF02424">
    <property type="entry name" value="ApbE"/>
    <property type="match status" value="1"/>
</dbReference>
<sequence length="294" mass="34077">MNTEFYISLSSNSNTRWKDHVTNWLQTIEKQWSRFDDNNELSKINKLRIGDTLTISEDLYDCLYKAHCYYCLTDGLFSPYLKKQIESHGYQKSFPFQKVDKTSEKFEKPLLNPIIFLPNKRILKITNEEIDLGGFAKGYIVEKVANWLKYNISQEFGIVDGGGDMKLWSNCEKEWIIGISDPFKEDEEITSIKIKNGAIATSNRVYRSWQMNGKQKHHLLNGQTGEIAISPIVQATVVTNSLSDAEVAVKLCFLQNNLEHQHWLEKHHILSARFIISENEQPVWITPRGKTYVH</sequence>
<comment type="caution">
    <text evidence="11">The sequence shown here is derived from an EMBL/GenBank/DDBJ whole genome shotgun (WGS) entry which is preliminary data.</text>
</comment>
<dbReference type="EMBL" id="RBZN01000008">
    <property type="protein sequence ID" value="RKQ18527.1"/>
    <property type="molecule type" value="Genomic_DNA"/>
</dbReference>
<dbReference type="GO" id="GO:0046872">
    <property type="term" value="F:metal ion binding"/>
    <property type="evidence" value="ECO:0007669"/>
    <property type="project" value="UniProtKB-KW"/>
</dbReference>
<evidence type="ECO:0000256" key="2">
    <source>
        <dbReference type="ARBA" id="ARBA00011955"/>
    </source>
</evidence>
<dbReference type="AlphaFoldDB" id="A0A494Z7E3"/>
<evidence type="ECO:0000256" key="8">
    <source>
        <dbReference type="ARBA" id="ARBA00022842"/>
    </source>
</evidence>
<keyword evidence="6" id="KW-0479">Metal-binding</keyword>
<evidence type="ECO:0000256" key="5">
    <source>
        <dbReference type="ARBA" id="ARBA00022679"/>
    </source>
</evidence>
<protein>
    <recommendedName>
        <fullName evidence="3">FAD:protein FMN transferase</fullName>
        <ecNumber evidence="2">2.7.1.180</ecNumber>
    </recommendedName>
    <alternativeName>
        <fullName evidence="9">Flavin transferase</fullName>
    </alternativeName>
</protein>
<dbReference type="InterPro" id="IPR024932">
    <property type="entry name" value="ApbE"/>
</dbReference>
<evidence type="ECO:0000256" key="4">
    <source>
        <dbReference type="ARBA" id="ARBA00022630"/>
    </source>
</evidence>
<evidence type="ECO:0000256" key="9">
    <source>
        <dbReference type="ARBA" id="ARBA00031306"/>
    </source>
</evidence>
<evidence type="ECO:0000313" key="12">
    <source>
        <dbReference type="Proteomes" id="UP000272238"/>
    </source>
</evidence>
<keyword evidence="12" id="KW-1185">Reference proteome</keyword>
<dbReference type="PANTHER" id="PTHR30040:SF2">
    <property type="entry name" value="FAD:PROTEIN FMN TRANSFERASE"/>
    <property type="match status" value="1"/>
</dbReference>
<dbReference type="EC" id="2.7.1.180" evidence="2"/>